<keyword evidence="6" id="KW-0472">Membrane</keyword>
<dbReference type="GO" id="GO:0046872">
    <property type="term" value="F:metal ion binding"/>
    <property type="evidence" value="ECO:0007669"/>
    <property type="project" value="UniProtKB-KW"/>
</dbReference>
<dbReference type="CDD" id="cd06854">
    <property type="entry name" value="GT_WbpL_WbcO_like"/>
    <property type="match status" value="1"/>
</dbReference>
<dbReference type="GO" id="GO:0005886">
    <property type="term" value="C:plasma membrane"/>
    <property type="evidence" value="ECO:0007669"/>
    <property type="project" value="UniProtKB-SubCell"/>
</dbReference>
<dbReference type="EMBL" id="AP017895">
    <property type="protein sequence ID" value="BAV87766.1"/>
    <property type="molecule type" value="Genomic_DNA"/>
</dbReference>
<keyword evidence="7" id="KW-0479">Metal-binding</keyword>
<evidence type="ECO:0008006" key="10">
    <source>
        <dbReference type="Google" id="ProtNLM"/>
    </source>
</evidence>
<evidence type="ECO:0000313" key="9">
    <source>
        <dbReference type="Proteomes" id="UP000250241"/>
    </source>
</evidence>
<comment type="subcellular location">
    <subcellularLocation>
        <location evidence="1">Cell membrane</location>
        <topology evidence="1">Multi-pass membrane protein</topology>
    </subcellularLocation>
</comment>
<dbReference type="RefSeq" id="WP_128087662.1">
    <property type="nucleotide sequence ID" value="NZ_CBDEQU010000014.1"/>
</dbReference>
<dbReference type="AlphaFoldDB" id="A0A2Z5QZI1"/>
<keyword evidence="3" id="KW-0808">Transferase</keyword>
<dbReference type="KEGG" id="raj:RA11412_1467"/>
<keyword evidence="2" id="KW-1003">Cell membrane</keyword>
<protein>
    <recommendedName>
        <fullName evidence="10">Undecaprenyl-phosphate N-acetylglucosaminyl 1-phosphate transferase</fullName>
    </recommendedName>
</protein>
<evidence type="ECO:0000256" key="1">
    <source>
        <dbReference type="ARBA" id="ARBA00004651"/>
    </source>
</evidence>
<keyword evidence="9" id="KW-1185">Reference proteome</keyword>
<evidence type="ECO:0000256" key="2">
    <source>
        <dbReference type="ARBA" id="ARBA00022475"/>
    </source>
</evidence>
<dbReference type="PANTHER" id="PTHR22926">
    <property type="entry name" value="PHOSPHO-N-ACETYLMURAMOYL-PENTAPEPTIDE-TRANSFERASE"/>
    <property type="match status" value="1"/>
</dbReference>
<reference evidence="8 9" key="1">
    <citation type="submission" date="2016-10" db="EMBL/GenBank/DDBJ databases">
        <title>Genome sequence of Rothia aeria strain JCM11412.</title>
        <authorList>
            <person name="Nambu T."/>
        </authorList>
    </citation>
    <scope>NUCLEOTIDE SEQUENCE [LARGE SCALE GENOMIC DNA]</scope>
    <source>
        <strain evidence="8 9">JCM 11412</strain>
    </source>
</reference>
<sequence>MLPIITVALTATILGGVLPFLVRPLLHTLNMVDLPNERSSHTTPTYRGMGLATALAVCASFGVATAAGWTVNTGISVTLLAGMAAALLLGWIEDVSGIGIAIRAGVQLLIGAGVAGVLSVLMNVPIFWAVPAAIFVAAYINVANFMDGINGISGCHGLAAGLCYSFTGYLTELPWLTLGGLAIAGAFAAFLPWNVRSGRNVFLGDAGSYLLGAGLSILAVGTWFANVNPLVALAPLLVYLADSGTTLLRRMAAGEQWYKPHRTHVYQRLTDVGFTHLGSAMVVTGLTVLVWALILNGLNFWSSDLPILGVALLAFAVLVVLLYLSLPTLIARQKTAAPSENNTAAPEDGTGGSLGSSQASFRGGQNPHDSGEVQ</sequence>
<accession>A0A2Z5QZI1</accession>
<dbReference type="GO" id="GO:0044038">
    <property type="term" value="P:cell wall macromolecule biosynthetic process"/>
    <property type="evidence" value="ECO:0007669"/>
    <property type="project" value="TreeGrafter"/>
</dbReference>
<evidence type="ECO:0000256" key="4">
    <source>
        <dbReference type="ARBA" id="ARBA00022692"/>
    </source>
</evidence>
<evidence type="ECO:0000313" key="8">
    <source>
        <dbReference type="EMBL" id="BAV87766.1"/>
    </source>
</evidence>
<keyword evidence="4" id="KW-0812">Transmembrane</keyword>
<dbReference type="Pfam" id="PF00953">
    <property type="entry name" value="Glycos_transf_4"/>
    <property type="match status" value="1"/>
</dbReference>
<dbReference type="GO" id="GO:0016780">
    <property type="term" value="F:phosphotransferase activity, for other substituted phosphate groups"/>
    <property type="evidence" value="ECO:0007669"/>
    <property type="project" value="InterPro"/>
</dbReference>
<feature type="binding site" evidence="7">
    <location>
        <position position="205"/>
    </location>
    <ligand>
        <name>Mg(2+)</name>
        <dbReference type="ChEBI" id="CHEBI:18420"/>
    </ligand>
</feature>
<evidence type="ECO:0000256" key="5">
    <source>
        <dbReference type="ARBA" id="ARBA00022989"/>
    </source>
</evidence>
<dbReference type="GO" id="GO:0071555">
    <property type="term" value="P:cell wall organization"/>
    <property type="evidence" value="ECO:0007669"/>
    <property type="project" value="TreeGrafter"/>
</dbReference>
<proteinExistence type="predicted"/>
<dbReference type="InterPro" id="IPR000715">
    <property type="entry name" value="Glycosyl_transferase_4"/>
</dbReference>
<dbReference type="GO" id="GO:0009103">
    <property type="term" value="P:lipopolysaccharide biosynthetic process"/>
    <property type="evidence" value="ECO:0007669"/>
    <property type="project" value="TreeGrafter"/>
</dbReference>
<evidence type="ECO:0000256" key="3">
    <source>
        <dbReference type="ARBA" id="ARBA00022679"/>
    </source>
</evidence>
<feature type="binding site" evidence="7">
    <location>
        <position position="144"/>
    </location>
    <ligand>
        <name>Mg(2+)</name>
        <dbReference type="ChEBI" id="CHEBI:18420"/>
    </ligand>
</feature>
<evidence type="ECO:0000256" key="7">
    <source>
        <dbReference type="PIRSR" id="PIRSR600715-1"/>
    </source>
</evidence>
<keyword evidence="5" id="KW-1133">Transmembrane helix</keyword>
<organism evidence="8 9">
    <name type="scientific">Rothia aeria</name>
    <dbReference type="NCBI Taxonomy" id="172042"/>
    <lineage>
        <taxon>Bacteria</taxon>
        <taxon>Bacillati</taxon>
        <taxon>Actinomycetota</taxon>
        <taxon>Actinomycetes</taxon>
        <taxon>Micrococcales</taxon>
        <taxon>Micrococcaceae</taxon>
        <taxon>Rothia</taxon>
    </lineage>
</organism>
<dbReference type="PANTHER" id="PTHR22926:SF3">
    <property type="entry name" value="UNDECAPRENYL-PHOSPHATE ALPHA-N-ACETYLGLUCOSAMINYL 1-PHOSPHATE TRANSFERASE"/>
    <property type="match status" value="1"/>
</dbReference>
<name>A0A2Z5QZI1_9MICC</name>
<dbReference type="Proteomes" id="UP000250241">
    <property type="component" value="Chromosome"/>
</dbReference>
<gene>
    <name evidence="8" type="ORF">RA11412_1467</name>
</gene>
<keyword evidence="7" id="KW-0460">Magnesium</keyword>
<evidence type="ECO:0000256" key="6">
    <source>
        <dbReference type="ARBA" id="ARBA00023136"/>
    </source>
</evidence>
<comment type="cofactor">
    <cofactor evidence="7">
        <name>Mg(2+)</name>
        <dbReference type="ChEBI" id="CHEBI:18420"/>
    </cofactor>
</comment>